<dbReference type="AlphaFoldDB" id="A0A834J3A6"/>
<gene>
    <name evidence="2" type="ORF">GWI33_001725</name>
</gene>
<dbReference type="EMBL" id="JAACXV010000014">
    <property type="protein sequence ID" value="KAF7287367.1"/>
    <property type="molecule type" value="Genomic_DNA"/>
</dbReference>
<dbReference type="InterPro" id="IPR011598">
    <property type="entry name" value="bHLH_dom"/>
</dbReference>
<dbReference type="Proteomes" id="UP000625711">
    <property type="component" value="Unassembled WGS sequence"/>
</dbReference>
<evidence type="ECO:0000313" key="2">
    <source>
        <dbReference type="EMBL" id="KAF7287367.1"/>
    </source>
</evidence>
<name>A0A834J3A6_RHYFE</name>
<organism evidence="2 3">
    <name type="scientific">Rhynchophorus ferrugineus</name>
    <name type="common">Red palm weevil</name>
    <name type="synonym">Curculio ferrugineus</name>
    <dbReference type="NCBI Taxonomy" id="354439"/>
    <lineage>
        <taxon>Eukaryota</taxon>
        <taxon>Metazoa</taxon>
        <taxon>Ecdysozoa</taxon>
        <taxon>Arthropoda</taxon>
        <taxon>Hexapoda</taxon>
        <taxon>Insecta</taxon>
        <taxon>Pterygota</taxon>
        <taxon>Neoptera</taxon>
        <taxon>Endopterygota</taxon>
        <taxon>Coleoptera</taxon>
        <taxon>Polyphaga</taxon>
        <taxon>Cucujiformia</taxon>
        <taxon>Curculionidae</taxon>
        <taxon>Dryophthorinae</taxon>
        <taxon>Rhynchophorus</taxon>
    </lineage>
</organism>
<protein>
    <recommendedName>
        <fullName evidence="1">BHLH domain-containing protein</fullName>
    </recommendedName>
</protein>
<dbReference type="Gene3D" id="4.10.280.10">
    <property type="entry name" value="Helix-loop-helix DNA-binding domain"/>
    <property type="match status" value="1"/>
</dbReference>
<keyword evidence="3" id="KW-1185">Reference proteome</keyword>
<comment type="caution">
    <text evidence="2">The sequence shown here is derived from an EMBL/GenBank/DDBJ whole genome shotgun (WGS) entry which is preliminary data.</text>
</comment>
<proteinExistence type="predicted"/>
<dbReference type="InterPro" id="IPR036638">
    <property type="entry name" value="HLH_DNA-bd_sf"/>
</dbReference>
<dbReference type="GO" id="GO:0046983">
    <property type="term" value="F:protein dimerization activity"/>
    <property type="evidence" value="ECO:0007669"/>
    <property type="project" value="InterPro"/>
</dbReference>
<dbReference type="OrthoDB" id="10547587at2759"/>
<feature type="domain" description="BHLH" evidence="1">
    <location>
        <begin position="9"/>
        <end position="72"/>
    </location>
</feature>
<dbReference type="PROSITE" id="PS50888">
    <property type="entry name" value="BHLH"/>
    <property type="match status" value="1"/>
</dbReference>
<evidence type="ECO:0000259" key="1">
    <source>
        <dbReference type="PROSITE" id="PS50888"/>
    </source>
</evidence>
<dbReference type="SUPFAM" id="SSF47459">
    <property type="entry name" value="HLH, helix-loop-helix DNA-binding domain"/>
    <property type="match status" value="1"/>
</dbReference>
<sequence length="101" mass="11884">MNDRPTKNQVVKMKLLRKQQRKNRVKSSLDAMKQILLNCDSELITVHRNGPRRGKYHTVNILEMAVDYLTHVRKRIESYQNSKIDIHYTDDTGDQDCMAKP</sequence>
<reference evidence="2" key="1">
    <citation type="submission" date="2020-08" db="EMBL/GenBank/DDBJ databases">
        <title>Genome sequencing and assembly of the red palm weevil Rhynchophorus ferrugineus.</title>
        <authorList>
            <person name="Dias G.B."/>
            <person name="Bergman C.M."/>
            <person name="Manee M."/>
        </authorList>
    </citation>
    <scope>NUCLEOTIDE SEQUENCE</scope>
    <source>
        <strain evidence="2">AA-2017</strain>
        <tissue evidence="2">Whole larva</tissue>
    </source>
</reference>
<evidence type="ECO:0000313" key="3">
    <source>
        <dbReference type="Proteomes" id="UP000625711"/>
    </source>
</evidence>
<accession>A0A834J3A6</accession>